<evidence type="ECO:0000313" key="6">
    <source>
        <dbReference type="Proteomes" id="UP000604046"/>
    </source>
</evidence>
<accession>A0A812T5F1</accession>
<gene>
    <name evidence="5" type="ORF">SNAT2548_LOCUS28290</name>
</gene>
<feature type="region of interest" description="Disordered" evidence="3">
    <location>
        <begin position="1134"/>
        <end position="1164"/>
    </location>
</feature>
<name>A0A812T5F1_9DINO</name>
<keyword evidence="4" id="KW-1133">Transmembrane helix</keyword>
<dbReference type="PANTHER" id="PTHR47447:SF17">
    <property type="entry name" value="OS12G0638900 PROTEIN"/>
    <property type="match status" value="1"/>
</dbReference>
<feature type="transmembrane region" description="Helical" evidence="4">
    <location>
        <begin position="1283"/>
        <end position="1301"/>
    </location>
</feature>
<dbReference type="OrthoDB" id="429037at2759"/>
<reference evidence="5" key="1">
    <citation type="submission" date="2021-02" db="EMBL/GenBank/DDBJ databases">
        <authorList>
            <person name="Dougan E. K."/>
            <person name="Rhodes N."/>
            <person name="Thang M."/>
            <person name="Chan C."/>
        </authorList>
    </citation>
    <scope>NUCLEOTIDE SEQUENCE</scope>
</reference>
<feature type="repeat" description="PPR" evidence="2">
    <location>
        <begin position="146"/>
        <end position="180"/>
    </location>
</feature>
<feature type="repeat" description="PPR" evidence="2">
    <location>
        <begin position="111"/>
        <end position="145"/>
    </location>
</feature>
<feature type="compositionally biased region" description="Acidic residues" evidence="3">
    <location>
        <begin position="1135"/>
        <end position="1160"/>
    </location>
</feature>
<dbReference type="InterPro" id="IPR025461">
    <property type="entry name" value="ABA4-like"/>
</dbReference>
<proteinExistence type="predicted"/>
<dbReference type="PANTHER" id="PTHR47447">
    <property type="entry name" value="OS03G0856100 PROTEIN"/>
    <property type="match status" value="1"/>
</dbReference>
<dbReference type="InterPro" id="IPR002885">
    <property type="entry name" value="PPR_rpt"/>
</dbReference>
<protein>
    <recommendedName>
        <fullName evidence="7">Pentatricopeptide repeat-containing protein, chloroplastic</fullName>
    </recommendedName>
</protein>
<dbReference type="EMBL" id="CAJNDS010002512">
    <property type="protein sequence ID" value="CAE7505087.1"/>
    <property type="molecule type" value="Genomic_DNA"/>
</dbReference>
<feature type="transmembrane region" description="Helical" evidence="4">
    <location>
        <begin position="1248"/>
        <end position="1271"/>
    </location>
</feature>
<dbReference type="Pfam" id="PF14108">
    <property type="entry name" value="ABA4-like"/>
    <property type="match status" value="1"/>
</dbReference>
<dbReference type="Pfam" id="PF01535">
    <property type="entry name" value="PPR"/>
    <property type="match status" value="1"/>
</dbReference>
<evidence type="ECO:0008006" key="7">
    <source>
        <dbReference type="Google" id="ProtNLM"/>
    </source>
</evidence>
<evidence type="ECO:0000256" key="1">
    <source>
        <dbReference type="ARBA" id="ARBA00022737"/>
    </source>
</evidence>
<feature type="transmembrane region" description="Helical" evidence="4">
    <location>
        <begin position="1321"/>
        <end position="1340"/>
    </location>
</feature>
<keyword evidence="1" id="KW-0677">Repeat</keyword>
<feature type="transmembrane region" description="Helical" evidence="4">
    <location>
        <begin position="1060"/>
        <end position="1083"/>
    </location>
</feature>
<feature type="repeat" description="PPR" evidence="2">
    <location>
        <begin position="213"/>
        <end position="247"/>
    </location>
</feature>
<feature type="transmembrane region" description="Helical" evidence="4">
    <location>
        <begin position="983"/>
        <end position="1002"/>
    </location>
</feature>
<organism evidence="5 6">
    <name type="scientific">Symbiodinium natans</name>
    <dbReference type="NCBI Taxonomy" id="878477"/>
    <lineage>
        <taxon>Eukaryota</taxon>
        <taxon>Sar</taxon>
        <taxon>Alveolata</taxon>
        <taxon>Dinophyceae</taxon>
        <taxon>Suessiales</taxon>
        <taxon>Symbiodiniaceae</taxon>
        <taxon>Symbiodinium</taxon>
    </lineage>
</organism>
<dbReference type="Pfam" id="PF13812">
    <property type="entry name" value="PPR_3"/>
    <property type="match status" value="2"/>
</dbReference>
<evidence type="ECO:0000256" key="3">
    <source>
        <dbReference type="SAM" id="MobiDB-lite"/>
    </source>
</evidence>
<dbReference type="Proteomes" id="UP000604046">
    <property type="component" value="Unassembled WGS sequence"/>
</dbReference>
<keyword evidence="4" id="KW-0812">Transmembrane</keyword>
<feature type="transmembrane region" description="Helical" evidence="4">
    <location>
        <begin position="1095"/>
        <end position="1115"/>
    </location>
</feature>
<feature type="repeat" description="PPR" evidence="2">
    <location>
        <begin position="248"/>
        <end position="282"/>
    </location>
</feature>
<feature type="compositionally biased region" description="Basic and acidic residues" evidence="3">
    <location>
        <begin position="788"/>
        <end position="803"/>
    </location>
</feature>
<feature type="transmembrane region" description="Helical" evidence="4">
    <location>
        <begin position="917"/>
        <end position="936"/>
    </location>
</feature>
<comment type="caution">
    <text evidence="5">The sequence shown here is derived from an EMBL/GenBank/DDBJ whole genome shotgun (WGS) entry which is preliminary data.</text>
</comment>
<keyword evidence="6" id="KW-1185">Reference proteome</keyword>
<evidence type="ECO:0000256" key="4">
    <source>
        <dbReference type="SAM" id="Phobius"/>
    </source>
</evidence>
<dbReference type="PROSITE" id="PS51375">
    <property type="entry name" value="PPR"/>
    <property type="match status" value="5"/>
</dbReference>
<evidence type="ECO:0000256" key="2">
    <source>
        <dbReference type="PROSITE-ProRule" id="PRU00708"/>
    </source>
</evidence>
<dbReference type="Gene3D" id="1.25.40.10">
    <property type="entry name" value="Tetratricopeptide repeat domain"/>
    <property type="match status" value="3"/>
</dbReference>
<feature type="transmembrane region" description="Helical" evidence="4">
    <location>
        <begin position="887"/>
        <end position="905"/>
    </location>
</feature>
<keyword evidence="4" id="KW-0472">Membrane</keyword>
<feature type="transmembrane region" description="Helical" evidence="4">
    <location>
        <begin position="956"/>
        <end position="976"/>
    </location>
</feature>
<feature type="repeat" description="PPR" evidence="2">
    <location>
        <begin position="318"/>
        <end position="352"/>
    </location>
</feature>
<evidence type="ECO:0000313" key="5">
    <source>
        <dbReference type="EMBL" id="CAE7505087.1"/>
    </source>
</evidence>
<feature type="region of interest" description="Disordered" evidence="3">
    <location>
        <begin position="781"/>
        <end position="831"/>
    </location>
</feature>
<sequence>MKQPQSQSGLGRRLVAQLRAPTAAQEVRNVALQLLEPGVVTRAKDGTAVLAAFARHRLWTEALALLSSLGGGGAVDTGLCNACIAVCGKASLWAVATSLLCSMPAFRLSPDVISFGAVLSSLEKVGGWQRSLQLLSDMPAAQVRPNVVTFNSAISACQKGKNEEAVLSLLESLDTAGIEPDIVTFNAALSACHRWDQANELRTELRRRGLVEDIYTLNSLLTVAERCRRWDFALQLLEEMPSLELNPDVVSFSTAISACEKGLRWEMALALLKEMGTHKVNPNAFTFGAAASACEACHQWELAMVLLASAAKRNIATNSVLCGVLLSACARGACWVEALEVLQEMRGLGVPTTVVAQNAALSALAAAGAWRHSLSLASAPLDSSTSPSLDTVGFAEVVRSCAAASKWQLVLHLAHETESVWNVRPDASTVALVAESILAVDQAGHLPRLLVMAEATLLSLEGGPRTRVQQADPAVILMDMLCEVGAASSLCQSAFRRFRSVAQTGMAAIAAGSQQDVGSLLQGSALEESFSLGADLTASFFGSTGSWLPAARLASRSRTSQSTGLIDQAEDLMASAVVAWSEEALVRTRRGRMVGQGDDYAVKHPPRLLPVFSGHDRSSHAERQALLQILRGHSKTADDGKLATQSFAYQETANPSGLAAFDIPGLDIEPTVCAVQARGMSKNILGRGKGDRKREEGNFQSLQKAATQRITQVQEGSLSIVGKRYLDAVKVPESCNGSSRQAVELYRARQLGQRGPSDFHQVRIFLSLRELLRAHALRPLAQPGLPPRAERGGEDAGGMRDVSESENQVSAVPRMEAGSSDGCSPGAEEEAGGSRPLRFIFSISEERSARRRWIVEIRCVTRPHQFVLSFKRHAGEPRRRSAMLCPALAVAFFFAFMGSPTSFIAPAKGEKAKTRPLLPDAGLAMATAGATFQAGLSPALAQQEAFVFFGKSSADLFPLSNLSILTWLLLIFAPGWEYTKSAALIAPVVNAVLYVTVLTFLITHPPPDAPAVDFGSLSSIVTAFQNPDGVFAGWLHYCVFDPLVGLGEVVDSQQNKVPHFLVVPCLILTLLFGPMGFLLYLAIRTLTIASRLNGLLVIVVFATSFAPLRVAMTLLGNEESSGARSLMRRALTYDDSQDEDSGADEADPESGTESEDADTESDAKAMVPAACDSGGETTYRSALAASAWQRYLHWAADCHCQMLSVKGGPRTFEVEAPTQVPFTLSLRMRWTGDSPPDLQPNPVASRQVVGVVQLCNLSFSLLSIACAFLSFLMGNTWKVQPSVNLQCFCVAKACIICWTIDPESGIWFYQGLDGQPPRIAAWWTDIAFSFAVLLSAVYTVSFEKPALMRMGNVITYEEYGADGGSGTVNLFTSDTQLNDGEYHEALSDSLLAASMFCHALIAVTFQGNNFQNVDLPVGEEHSVLQQGTVASQACDFSSIELWHLQADPNNGKWALKGEDLSANDFPDSKTACEASRED</sequence>
<dbReference type="InterPro" id="IPR011990">
    <property type="entry name" value="TPR-like_helical_dom_sf"/>
</dbReference>